<protein>
    <submittedName>
        <fullName evidence="2">Putative transposase y4qJ</fullName>
    </submittedName>
</protein>
<name>S0G7G1_9BACT</name>
<sequence length="153" mass="17852">MKKSFEVADVFRLYGKDYQKQNILSYQKLKVMNHISVCRTAQLGGHFEQCDQCGFERISYNSCRDRHCPKCQTMVKEKWLNERKADLLPCNYFHMVFTVPHELNAIILINPKIMLNNLFAAVSQTLQTFARDPQWKIHGQLGFICVLHTLKVG</sequence>
<evidence type="ECO:0000313" key="2">
    <source>
        <dbReference type="EMBL" id="EMS80871.1"/>
    </source>
</evidence>
<feature type="domain" description="Transposase zinc-binding" evidence="1">
    <location>
        <begin position="11"/>
        <end position="99"/>
    </location>
</feature>
<organism evidence="2 3">
    <name type="scientific">Desulfotignum phosphitoxidans DSM 13687</name>
    <dbReference type="NCBI Taxonomy" id="1286635"/>
    <lineage>
        <taxon>Bacteria</taxon>
        <taxon>Pseudomonadati</taxon>
        <taxon>Thermodesulfobacteriota</taxon>
        <taxon>Desulfobacteria</taxon>
        <taxon>Desulfobacterales</taxon>
        <taxon>Desulfobacteraceae</taxon>
        <taxon>Desulfotignum</taxon>
    </lineage>
</organism>
<dbReference type="PANTHER" id="PTHR37023:SF1">
    <property type="entry name" value="ISSOD25 TRANSPOSASE TNPA_ISSOD25"/>
    <property type="match status" value="1"/>
</dbReference>
<accession>S0G7G1</accession>
<dbReference type="OrthoDB" id="9793553at2"/>
<dbReference type="InterPro" id="IPR026889">
    <property type="entry name" value="Zn_Tnp"/>
</dbReference>
<dbReference type="Pfam" id="PF14319">
    <property type="entry name" value="Zn_Tnp_IS91"/>
    <property type="match status" value="1"/>
</dbReference>
<reference evidence="2 3" key="1">
    <citation type="journal article" date="2013" name="Genome Announc.">
        <title>Draft Genome Sequence of Desulfotignum phosphitoxidans DSM 13687 Strain FiPS-3.</title>
        <authorList>
            <person name="Poehlein A."/>
            <person name="Daniel R."/>
            <person name="Simeonova D.D."/>
        </authorList>
    </citation>
    <scope>NUCLEOTIDE SEQUENCE [LARGE SCALE GENOMIC DNA]</scope>
    <source>
        <strain evidence="2 3">DSM 13687</strain>
    </source>
</reference>
<dbReference type="RefSeq" id="WP_006963415.1">
    <property type="nucleotide sequence ID" value="NZ_APJX01000001.1"/>
</dbReference>
<gene>
    <name evidence="2" type="ORF">Dpo_1c00010</name>
</gene>
<dbReference type="PANTHER" id="PTHR37023">
    <property type="entry name" value="TRANSPOSASE"/>
    <property type="match status" value="1"/>
</dbReference>
<dbReference type="AlphaFoldDB" id="S0G7G1"/>
<proteinExistence type="predicted"/>
<keyword evidence="3" id="KW-1185">Reference proteome</keyword>
<comment type="caution">
    <text evidence="2">The sequence shown here is derived from an EMBL/GenBank/DDBJ whole genome shotgun (WGS) entry which is preliminary data.</text>
</comment>
<dbReference type="Proteomes" id="UP000014216">
    <property type="component" value="Unassembled WGS sequence"/>
</dbReference>
<dbReference type="EMBL" id="APJX01000001">
    <property type="protein sequence ID" value="EMS80871.1"/>
    <property type="molecule type" value="Genomic_DNA"/>
</dbReference>
<evidence type="ECO:0000259" key="1">
    <source>
        <dbReference type="Pfam" id="PF14319"/>
    </source>
</evidence>
<evidence type="ECO:0000313" key="3">
    <source>
        <dbReference type="Proteomes" id="UP000014216"/>
    </source>
</evidence>